<accession>T2G887</accession>
<dbReference type="InterPro" id="IPR014139">
    <property type="entry name" value="Peptidase_S26C_TraF"/>
</dbReference>
<dbReference type="HOGENOM" id="CLU_104604_3_0_7"/>
<evidence type="ECO:0000259" key="8">
    <source>
        <dbReference type="Pfam" id="PF10502"/>
    </source>
</evidence>
<dbReference type="AlphaFoldDB" id="T2G887"/>
<evidence type="ECO:0000256" key="1">
    <source>
        <dbReference type="ARBA" id="ARBA00000677"/>
    </source>
</evidence>
<keyword evidence="6" id="KW-0574">Periplasm</keyword>
<dbReference type="InterPro" id="IPR019757">
    <property type="entry name" value="Pept_S26A_signal_pept_1_Lys-AS"/>
</dbReference>
<dbReference type="EC" id="3.4.21.89" evidence="4"/>
<evidence type="ECO:0000256" key="5">
    <source>
        <dbReference type="ARBA" id="ARBA00022729"/>
    </source>
</evidence>
<dbReference type="InterPro" id="IPR019533">
    <property type="entry name" value="Peptidase_S26"/>
</dbReference>
<comment type="subcellular location">
    <subcellularLocation>
        <location evidence="2">Periplasm</location>
    </subcellularLocation>
</comment>
<evidence type="ECO:0000313" key="10">
    <source>
        <dbReference type="Proteomes" id="UP000016587"/>
    </source>
</evidence>
<name>T2G887_MEGG1</name>
<proteinExistence type="inferred from homology"/>
<dbReference type="Proteomes" id="UP000016587">
    <property type="component" value="Chromosome"/>
</dbReference>
<evidence type="ECO:0000256" key="2">
    <source>
        <dbReference type="ARBA" id="ARBA00004418"/>
    </source>
</evidence>
<reference evidence="10" key="2">
    <citation type="submission" date="2013-07" db="EMBL/GenBank/DDBJ databases">
        <authorList>
            <person name="Morais-Silva F.O."/>
            <person name="Rezende A.M."/>
            <person name="Pimentel C."/>
            <person name="Resende D.M."/>
            <person name="Santos C.I."/>
            <person name="Clemente C."/>
            <person name="de Oliveira L.M."/>
            <person name="da Silva S.M."/>
            <person name="Costa D.A."/>
            <person name="Varela-Raposo A."/>
            <person name="Horacio E.C.A."/>
            <person name="Matos M."/>
            <person name="Flores O."/>
            <person name="Ruiz J.C."/>
            <person name="Rodrigues-Pousada C."/>
        </authorList>
    </citation>
    <scope>NUCLEOTIDE SEQUENCE [LARGE SCALE GENOMIC DNA]</scope>
    <source>
        <strain evidence="10">ATCC 19364 / DSM 1382 / NCIMB 9332 / VKM B-1759</strain>
    </source>
</reference>
<evidence type="ECO:0000256" key="6">
    <source>
        <dbReference type="ARBA" id="ARBA00022764"/>
    </source>
</evidence>
<dbReference type="GO" id="GO:0016020">
    <property type="term" value="C:membrane"/>
    <property type="evidence" value="ECO:0007669"/>
    <property type="project" value="InterPro"/>
</dbReference>
<gene>
    <name evidence="9" type="ORF">DGI_0488</name>
</gene>
<dbReference type="MEROPS" id="S26.014"/>
<keyword evidence="7" id="KW-0184">Conjugation</keyword>
<organism evidence="9 10">
    <name type="scientific">Megalodesulfovibrio gigas (strain ATCC 19364 / DSM 1382 / NCIMB 9332 / VKM B-1759)</name>
    <name type="common">Desulfovibrio gigas</name>
    <dbReference type="NCBI Taxonomy" id="1121448"/>
    <lineage>
        <taxon>Bacteria</taxon>
        <taxon>Pseudomonadati</taxon>
        <taxon>Thermodesulfobacteriota</taxon>
        <taxon>Desulfovibrionia</taxon>
        <taxon>Desulfovibrionales</taxon>
        <taxon>Desulfovibrionaceae</taxon>
        <taxon>Megalodesulfovibrio</taxon>
    </lineage>
</organism>
<comment type="catalytic activity">
    <reaction evidence="1">
        <text>Cleavage of hydrophobic, N-terminal signal or leader sequences from secreted and periplasmic proteins.</text>
        <dbReference type="EC" id="3.4.21.89"/>
    </reaction>
</comment>
<dbReference type="GO" id="GO:0009003">
    <property type="term" value="F:signal peptidase activity"/>
    <property type="evidence" value="ECO:0007669"/>
    <property type="project" value="UniProtKB-EC"/>
</dbReference>
<feature type="domain" description="Peptidase S26" evidence="8">
    <location>
        <begin position="3"/>
        <end position="137"/>
    </location>
</feature>
<dbReference type="KEGG" id="dgg:DGI_0488"/>
<evidence type="ECO:0000313" key="9">
    <source>
        <dbReference type="EMBL" id="AGW12399.1"/>
    </source>
</evidence>
<keyword evidence="10" id="KW-1185">Reference proteome</keyword>
<dbReference type="PROSITE" id="PS00760">
    <property type="entry name" value="SPASE_I_2"/>
    <property type="match status" value="1"/>
</dbReference>
<dbReference type="GO" id="GO:0004252">
    <property type="term" value="F:serine-type endopeptidase activity"/>
    <property type="evidence" value="ECO:0007669"/>
    <property type="project" value="InterPro"/>
</dbReference>
<dbReference type="Gene3D" id="2.10.109.10">
    <property type="entry name" value="Umud Fragment, subunit A"/>
    <property type="match status" value="1"/>
</dbReference>
<dbReference type="STRING" id="1121448.DGI_0488"/>
<sequence length="147" mass="15855">MRWNGTPSMPRGLYRLTSEVPQRGDVVACCLEGETAALALARGYLRPGGCPSGAQPLLKRLAGLPGDFVQVDQEGIHINGVLQPDSRSRQADRQGRELPQQALHSGIIPQGQALTLSNHHSGGFDGRYLGLVPLDSLRTVEPLWTIP</sequence>
<dbReference type="GO" id="GO:0006465">
    <property type="term" value="P:signal peptide processing"/>
    <property type="evidence" value="ECO:0007669"/>
    <property type="project" value="InterPro"/>
</dbReference>
<dbReference type="PATRIC" id="fig|1121448.10.peg.485"/>
<keyword evidence="5" id="KW-0732">Signal</keyword>
<dbReference type="NCBIfam" id="TIGR02771">
    <property type="entry name" value="TraF_Ti"/>
    <property type="match status" value="1"/>
</dbReference>
<reference evidence="9 10" key="1">
    <citation type="journal article" date="2013" name="J. Bacteriol.">
        <title>Roles of HynAB and Ech, the only two hydrogenases found in the model sulfate reducer Desulfovibrio gigas.</title>
        <authorList>
            <person name="Morais-Silva F.O."/>
            <person name="Santos C.I."/>
            <person name="Rodrigues R."/>
            <person name="Pereira I.A."/>
            <person name="Rodrigues-Pousada C."/>
        </authorList>
    </citation>
    <scope>NUCLEOTIDE SEQUENCE [LARGE SCALE GENOMIC DNA]</scope>
    <source>
        <strain evidence="10">ATCC 19364 / DSM 1382 / NCIMB 9332 / VKM B-1759</strain>
    </source>
</reference>
<dbReference type="Pfam" id="PF10502">
    <property type="entry name" value="Peptidase_S26"/>
    <property type="match status" value="1"/>
</dbReference>
<evidence type="ECO:0000256" key="7">
    <source>
        <dbReference type="ARBA" id="ARBA00022971"/>
    </source>
</evidence>
<dbReference type="EMBL" id="CP006585">
    <property type="protein sequence ID" value="AGW12399.1"/>
    <property type="molecule type" value="Genomic_DNA"/>
</dbReference>
<dbReference type="SUPFAM" id="SSF51306">
    <property type="entry name" value="LexA/Signal peptidase"/>
    <property type="match status" value="1"/>
</dbReference>
<evidence type="ECO:0000256" key="4">
    <source>
        <dbReference type="ARBA" id="ARBA00013208"/>
    </source>
</evidence>
<dbReference type="InterPro" id="IPR036286">
    <property type="entry name" value="LexA/Signal_pep-like_sf"/>
</dbReference>
<evidence type="ECO:0000256" key="3">
    <source>
        <dbReference type="ARBA" id="ARBA00005849"/>
    </source>
</evidence>
<protein>
    <recommendedName>
        <fullName evidence="4">signal peptidase I</fullName>
        <ecNumber evidence="4">3.4.21.89</ecNumber>
    </recommendedName>
</protein>
<comment type="similarity">
    <text evidence="3">Belongs to the peptidase S26C family.</text>
</comment>
<dbReference type="GO" id="GO:0042597">
    <property type="term" value="C:periplasmic space"/>
    <property type="evidence" value="ECO:0007669"/>
    <property type="project" value="UniProtKB-SubCell"/>
</dbReference>
<dbReference type="eggNOG" id="COG4959">
    <property type="taxonomic scope" value="Bacteria"/>
</dbReference>